<dbReference type="Pfam" id="PF13470">
    <property type="entry name" value="PIN_3"/>
    <property type="match status" value="1"/>
</dbReference>
<dbReference type="Proteomes" id="UP000218831">
    <property type="component" value="Unassembled WGS sequence"/>
</dbReference>
<evidence type="ECO:0000313" key="2">
    <source>
        <dbReference type="EMBL" id="PAU94735.1"/>
    </source>
</evidence>
<dbReference type="EMBL" id="NSKE01000003">
    <property type="protein sequence ID" value="PAU94735.1"/>
    <property type="molecule type" value="Genomic_DNA"/>
</dbReference>
<evidence type="ECO:0000259" key="1">
    <source>
        <dbReference type="Pfam" id="PF13470"/>
    </source>
</evidence>
<dbReference type="AlphaFoldDB" id="A0A2A2GD07"/>
<feature type="domain" description="PIN" evidence="1">
    <location>
        <begin position="5"/>
        <end position="119"/>
    </location>
</feature>
<keyword evidence="3" id="KW-1185">Reference proteome</keyword>
<dbReference type="OrthoDB" id="1148871at2"/>
<dbReference type="SUPFAM" id="SSF88723">
    <property type="entry name" value="PIN domain-like"/>
    <property type="match status" value="1"/>
</dbReference>
<gene>
    <name evidence="2" type="ORF">CK503_04470</name>
</gene>
<dbReference type="InterPro" id="IPR002716">
    <property type="entry name" value="PIN_dom"/>
</dbReference>
<name>A0A2A2GD07_9BACT</name>
<reference evidence="2 3" key="1">
    <citation type="submission" date="2017-08" db="EMBL/GenBank/DDBJ databases">
        <title>Aliifodinibius alkalisoli sp. nov., isolated from saline alkaline soil.</title>
        <authorList>
            <person name="Liu D."/>
            <person name="Zhang G."/>
        </authorList>
    </citation>
    <scope>NUCLEOTIDE SEQUENCE [LARGE SCALE GENOMIC DNA]</scope>
    <source>
        <strain evidence="2 3">WN023</strain>
    </source>
</reference>
<dbReference type="InterPro" id="IPR029060">
    <property type="entry name" value="PIN-like_dom_sf"/>
</dbReference>
<dbReference type="Gene3D" id="3.40.50.1010">
    <property type="entry name" value="5'-nuclease"/>
    <property type="match status" value="1"/>
</dbReference>
<sequence length="140" mass="16075">MTLTKVLIDTNICLDAIIYRRPYAAQALELIERSESKDFRGIISAHSFDTLFYILNKKMNRTKAYKGLKEIRRAFDVAPVTSSVIDSALDSQWNDFEDAIHYFAAKSEACKAIVTRNQKDFDQSEITILSPMKFLNQLDE</sequence>
<evidence type="ECO:0000313" key="3">
    <source>
        <dbReference type="Proteomes" id="UP000218831"/>
    </source>
</evidence>
<dbReference type="RefSeq" id="WP_095605601.1">
    <property type="nucleotide sequence ID" value="NZ_NSKE01000003.1"/>
</dbReference>
<protein>
    <submittedName>
        <fullName evidence="2">PIN domain nuclease</fullName>
    </submittedName>
</protein>
<comment type="caution">
    <text evidence="2">The sequence shown here is derived from an EMBL/GenBank/DDBJ whole genome shotgun (WGS) entry which is preliminary data.</text>
</comment>
<proteinExistence type="predicted"/>
<organism evidence="2 3">
    <name type="scientific">Fodinibius salipaludis</name>
    <dbReference type="NCBI Taxonomy" id="2032627"/>
    <lineage>
        <taxon>Bacteria</taxon>
        <taxon>Pseudomonadati</taxon>
        <taxon>Balneolota</taxon>
        <taxon>Balneolia</taxon>
        <taxon>Balneolales</taxon>
        <taxon>Balneolaceae</taxon>
        <taxon>Fodinibius</taxon>
    </lineage>
</organism>
<accession>A0A2A2GD07</accession>